<dbReference type="EMBL" id="CP001778">
    <property type="protein sequence ID" value="ADD39847.1"/>
    <property type="molecule type" value="Genomic_DNA"/>
</dbReference>
<feature type="domain" description="Chaplin" evidence="6">
    <location>
        <begin position="308"/>
        <end position="348"/>
    </location>
</feature>
<evidence type="ECO:0000256" key="4">
    <source>
        <dbReference type="SAM" id="MobiDB-lite"/>
    </source>
</evidence>
<dbReference type="HOGENOM" id="CLU_787349_0_0_11"/>
<keyword evidence="1" id="KW-0964">Secreted</keyword>
<dbReference type="OrthoDB" id="3544424at2"/>
<dbReference type="STRING" id="446470.Snas_0126"/>
<gene>
    <name evidence="7" type="ordered locus">Snas_0126</name>
</gene>
<evidence type="ECO:0000313" key="7">
    <source>
        <dbReference type="EMBL" id="ADD39847.1"/>
    </source>
</evidence>
<name>D3Q1J9_STANL</name>
<keyword evidence="2" id="KW-0130">Cell adhesion</keyword>
<feature type="chain" id="PRO_5003048549" evidence="5">
    <location>
        <begin position="30"/>
        <end position="352"/>
    </location>
</feature>
<keyword evidence="5" id="KW-0732">Signal</keyword>
<keyword evidence="8" id="KW-1185">Reference proteome</keyword>
<sequence length="352" mass="33425">MTKTWARRTVQASAIAAGVLLVSAGAAQAYGSDANTTGNIGVGTGNQAMAPVQAPIDICGNATSVLGVANAGCHGGSNATMTESAHGGSDLTSTGNMGVGNGNQVYAPIQAPISVCGNSTSVAGSATSGCKGGSDATLNNGHGAPDATTTGNLGALTGNQAILPVQAPVDVSGNATTVGGHSVAGSHGGSNALAWAGGHHKAAEALPGVPGGLPTAGVTNVPVGQVTGALPTNDLGNKLTSGGVDGVTGNLPTAGVTDGLPTAGVTDGITGKKPVKDVTKKATKVTKPATESGRVAEHGGADLTSTGNLGVGNGNQVYAPIQIPVDISGNSIAVGGVSTAGSHGGSNATQNH</sequence>
<dbReference type="eggNOG" id="ENOG5033GQX">
    <property type="taxonomic scope" value="Bacteria"/>
</dbReference>
<evidence type="ECO:0000256" key="1">
    <source>
        <dbReference type="ARBA" id="ARBA00022512"/>
    </source>
</evidence>
<dbReference type="GO" id="GO:0007155">
    <property type="term" value="P:cell adhesion"/>
    <property type="evidence" value="ECO:0007669"/>
    <property type="project" value="UniProtKB-KW"/>
</dbReference>
<keyword evidence="3" id="KW-0034">Amyloid</keyword>
<feature type="signal peptide" evidence="5">
    <location>
        <begin position="1"/>
        <end position="29"/>
    </location>
</feature>
<reference evidence="7 8" key="1">
    <citation type="journal article" date="2009" name="Stand. Genomic Sci.">
        <title>Complete genome sequence of Stackebrandtia nassauensis type strain (LLR-40K-21).</title>
        <authorList>
            <person name="Munk C."/>
            <person name="Lapidus A."/>
            <person name="Copeland A."/>
            <person name="Jando M."/>
            <person name="Mayilraj S."/>
            <person name="Glavina Del Rio T."/>
            <person name="Nolan M."/>
            <person name="Chen F."/>
            <person name="Lucas S."/>
            <person name="Tice H."/>
            <person name="Cheng J.F."/>
            <person name="Han C."/>
            <person name="Detter J.C."/>
            <person name="Bruce D."/>
            <person name="Goodwin L."/>
            <person name="Chain P."/>
            <person name="Pitluck S."/>
            <person name="Goker M."/>
            <person name="Ovchinikova G."/>
            <person name="Pati A."/>
            <person name="Ivanova N."/>
            <person name="Mavromatis K."/>
            <person name="Chen A."/>
            <person name="Palaniappan K."/>
            <person name="Land M."/>
            <person name="Hauser L."/>
            <person name="Chang Y.J."/>
            <person name="Jeffries C.D."/>
            <person name="Bristow J."/>
            <person name="Eisen J.A."/>
            <person name="Markowitz V."/>
            <person name="Hugenholtz P."/>
            <person name="Kyrpides N.C."/>
            <person name="Klenk H.P."/>
        </authorList>
    </citation>
    <scope>NUCLEOTIDE SEQUENCE [LARGE SCALE GENOMIC DNA]</scope>
    <source>
        <strain evidence="8">DSM 44728 / CIP 108903 / NRRL B-16338 / NBRC 102104 / LLR-40K-21</strain>
    </source>
</reference>
<feature type="domain" description="Chaplin" evidence="6">
    <location>
        <begin position="96"/>
        <end position="136"/>
    </location>
</feature>
<keyword evidence="1" id="KW-0134">Cell wall</keyword>
<evidence type="ECO:0000259" key="6">
    <source>
        <dbReference type="PROSITE" id="PS51884"/>
    </source>
</evidence>
<feature type="region of interest" description="Disordered" evidence="4">
    <location>
        <begin position="280"/>
        <end position="301"/>
    </location>
</feature>
<dbReference type="KEGG" id="sna:Snas_0126"/>
<feature type="domain" description="Chaplin" evidence="6">
    <location>
        <begin position="39"/>
        <end position="79"/>
    </location>
</feature>
<evidence type="ECO:0000256" key="3">
    <source>
        <dbReference type="ARBA" id="ARBA00023087"/>
    </source>
</evidence>
<dbReference type="RefSeq" id="WP_013015418.1">
    <property type="nucleotide sequence ID" value="NC_013947.1"/>
</dbReference>
<evidence type="ECO:0000313" key="8">
    <source>
        <dbReference type="Proteomes" id="UP000000844"/>
    </source>
</evidence>
<evidence type="ECO:0000256" key="5">
    <source>
        <dbReference type="SAM" id="SignalP"/>
    </source>
</evidence>
<protein>
    <submittedName>
        <fullName evidence="7">Putative glycine-rich surface protein</fullName>
    </submittedName>
</protein>
<dbReference type="PROSITE" id="PS51884">
    <property type="entry name" value="CHAPLIN"/>
    <property type="match status" value="3"/>
</dbReference>
<proteinExistence type="predicted"/>
<dbReference type="AlphaFoldDB" id="D3Q1J9"/>
<evidence type="ECO:0000256" key="2">
    <source>
        <dbReference type="ARBA" id="ARBA00022889"/>
    </source>
</evidence>
<dbReference type="Proteomes" id="UP000000844">
    <property type="component" value="Chromosome"/>
</dbReference>
<accession>D3Q1J9</accession>
<dbReference type="Pfam" id="PF03777">
    <property type="entry name" value="ChpA-C"/>
    <property type="match status" value="4"/>
</dbReference>
<dbReference type="InterPro" id="IPR005528">
    <property type="entry name" value="ChpA-H"/>
</dbReference>
<organism evidence="7 8">
    <name type="scientific">Stackebrandtia nassauensis (strain DSM 44728 / CIP 108903 / NRRL B-16338 / NBRC 102104 / LLR-40K-21)</name>
    <dbReference type="NCBI Taxonomy" id="446470"/>
    <lineage>
        <taxon>Bacteria</taxon>
        <taxon>Bacillati</taxon>
        <taxon>Actinomycetota</taxon>
        <taxon>Actinomycetes</taxon>
        <taxon>Glycomycetales</taxon>
        <taxon>Glycomycetaceae</taxon>
        <taxon>Stackebrandtia</taxon>
    </lineage>
</organism>